<dbReference type="PANTHER" id="PTHR34883">
    <property type="entry name" value="SERINE-RICH PROTEIN, PUTATIVE-RELATED-RELATED"/>
    <property type="match status" value="1"/>
</dbReference>
<keyword evidence="1" id="KW-0732">Signal</keyword>
<proteinExistence type="predicted"/>
<dbReference type="HOGENOM" id="CLU_053381_4_2_1"/>
<name>A0A0B2WRU1_METAS</name>
<keyword evidence="3" id="KW-1185">Reference proteome</keyword>
<dbReference type="PANTHER" id="PTHR34883:SF15">
    <property type="entry name" value="EXTRACELLULAR SERINE-RICH PROTEIN"/>
    <property type="match status" value="1"/>
</dbReference>
<reference evidence="2 3" key="1">
    <citation type="journal article" date="2014" name="Proc. Natl. Acad. Sci. U.S.A.">
        <title>Trajectory and genomic determinants of fungal-pathogen speciation and host adaptation.</title>
        <authorList>
            <person name="Hu X."/>
            <person name="Xiao G."/>
            <person name="Zheng P."/>
            <person name="Shang Y."/>
            <person name="Su Y."/>
            <person name="Zhang X."/>
            <person name="Liu X."/>
            <person name="Zhan S."/>
            <person name="St Leger R.J."/>
            <person name="Wang C."/>
        </authorList>
    </citation>
    <scope>NUCLEOTIDE SEQUENCE [LARGE SCALE GENOMIC DNA]</scope>
    <source>
        <strain evidence="2 3">ARSEF 1941</strain>
    </source>
</reference>
<evidence type="ECO:0000313" key="3">
    <source>
        <dbReference type="Proteomes" id="UP000030816"/>
    </source>
</evidence>
<dbReference type="SUPFAM" id="SSF49503">
    <property type="entry name" value="Cupredoxins"/>
    <property type="match status" value="1"/>
</dbReference>
<dbReference type="InterPro" id="IPR008972">
    <property type="entry name" value="Cupredoxin"/>
</dbReference>
<organism evidence="2 3">
    <name type="scientific">Metarhizium album (strain ARSEF 1941)</name>
    <dbReference type="NCBI Taxonomy" id="1081103"/>
    <lineage>
        <taxon>Eukaryota</taxon>
        <taxon>Fungi</taxon>
        <taxon>Dikarya</taxon>
        <taxon>Ascomycota</taxon>
        <taxon>Pezizomycotina</taxon>
        <taxon>Sordariomycetes</taxon>
        <taxon>Hypocreomycetidae</taxon>
        <taxon>Hypocreales</taxon>
        <taxon>Clavicipitaceae</taxon>
        <taxon>Metarhizium</taxon>
    </lineage>
</organism>
<dbReference type="InterPro" id="IPR052953">
    <property type="entry name" value="Ser-rich/MCO-related"/>
</dbReference>
<dbReference type="AlphaFoldDB" id="A0A0B2WRU1"/>
<evidence type="ECO:0000313" key="2">
    <source>
        <dbReference type="EMBL" id="KHN95700.1"/>
    </source>
</evidence>
<dbReference type="CDD" id="cd00920">
    <property type="entry name" value="Cupredoxin"/>
    <property type="match status" value="1"/>
</dbReference>
<gene>
    <name evidence="2" type="ORF">MAM_06541</name>
</gene>
<dbReference type="Gene3D" id="2.60.40.420">
    <property type="entry name" value="Cupredoxins - blue copper proteins"/>
    <property type="match status" value="1"/>
</dbReference>
<evidence type="ECO:0000256" key="1">
    <source>
        <dbReference type="SAM" id="SignalP"/>
    </source>
</evidence>
<dbReference type="OrthoDB" id="2331100at2759"/>
<dbReference type="STRING" id="1081103.A0A0B2WRU1"/>
<sequence length="198" mass="19678">MYARHMVGLGSVLVAAAAVIRVDVGSNGAFTFTPDTIKANVGDTLDFHFHPLNHSVVMGDFGNPCAPAKTGGFFSGFLPVSSGQATHSFQVKVNSTDPVFFYCAQTILEHCRNGMAGVVNPSSSQTLGAYKNAAKSVGTASHPASVFGGTLVSTPGPTSASASPSPASTGGGAYAGDAAPAASGAVAALALAVAAFLV</sequence>
<protein>
    <submittedName>
        <fullName evidence="2">Extracellular serine-rich protein</fullName>
    </submittedName>
</protein>
<feature type="chain" id="PRO_5002096144" evidence="1">
    <location>
        <begin position="18"/>
        <end position="198"/>
    </location>
</feature>
<dbReference type="GeneID" id="63740996"/>
<feature type="signal peptide" evidence="1">
    <location>
        <begin position="1"/>
        <end position="17"/>
    </location>
</feature>
<accession>A0A0B2WRU1</accession>
<dbReference type="EMBL" id="AZHE01000021">
    <property type="protein sequence ID" value="KHN95700.1"/>
    <property type="molecule type" value="Genomic_DNA"/>
</dbReference>
<dbReference type="Proteomes" id="UP000030816">
    <property type="component" value="Unassembled WGS sequence"/>
</dbReference>
<comment type="caution">
    <text evidence="2">The sequence shown here is derived from an EMBL/GenBank/DDBJ whole genome shotgun (WGS) entry which is preliminary data.</text>
</comment>
<dbReference type="RefSeq" id="XP_040676766.1">
    <property type="nucleotide sequence ID" value="XM_040825339.1"/>
</dbReference>